<dbReference type="EMBL" id="ML976740">
    <property type="protein sequence ID" value="KAF1966883.1"/>
    <property type="molecule type" value="Genomic_DNA"/>
</dbReference>
<accession>A0A6A5UNT3</accession>
<keyword evidence="2" id="KW-1185">Reference proteome</keyword>
<protein>
    <submittedName>
        <fullName evidence="1">Uncharacterized protein</fullName>
    </submittedName>
</protein>
<dbReference type="Proteomes" id="UP000800036">
    <property type="component" value="Unassembled WGS sequence"/>
</dbReference>
<gene>
    <name evidence="1" type="ORF">BU23DRAFT_517364</name>
</gene>
<name>A0A6A5UNT3_9PLEO</name>
<evidence type="ECO:0000313" key="1">
    <source>
        <dbReference type="EMBL" id="KAF1966883.1"/>
    </source>
</evidence>
<reference evidence="1" key="1">
    <citation type="journal article" date="2020" name="Stud. Mycol.">
        <title>101 Dothideomycetes genomes: a test case for predicting lifestyles and emergence of pathogens.</title>
        <authorList>
            <person name="Haridas S."/>
            <person name="Albert R."/>
            <person name="Binder M."/>
            <person name="Bloem J."/>
            <person name="Labutti K."/>
            <person name="Salamov A."/>
            <person name="Andreopoulos B."/>
            <person name="Baker S."/>
            <person name="Barry K."/>
            <person name="Bills G."/>
            <person name="Bluhm B."/>
            <person name="Cannon C."/>
            <person name="Castanera R."/>
            <person name="Culley D."/>
            <person name="Daum C."/>
            <person name="Ezra D."/>
            <person name="Gonzalez J."/>
            <person name="Henrissat B."/>
            <person name="Kuo A."/>
            <person name="Liang C."/>
            <person name="Lipzen A."/>
            <person name="Lutzoni F."/>
            <person name="Magnuson J."/>
            <person name="Mondo S."/>
            <person name="Nolan M."/>
            <person name="Ohm R."/>
            <person name="Pangilinan J."/>
            <person name="Park H.-J."/>
            <person name="Ramirez L."/>
            <person name="Alfaro M."/>
            <person name="Sun H."/>
            <person name="Tritt A."/>
            <person name="Yoshinaga Y."/>
            <person name="Zwiers L.-H."/>
            <person name="Turgeon B."/>
            <person name="Goodwin S."/>
            <person name="Spatafora J."/>
            <person name="Crous P."/>
            <person name="Grigoriev I."/>
        </authorList>
    </citation>
    <scope>NUCLEOTIDE SEQUENCE</scope>
    <source>
        <strain evidence="1">CBS 107.79</strain>
    </source>
</reference>
<evidence type="ECO:0000313" key="2">
    <source>
        <dbReference type="Proteomes" id="UP000800036"/>
    </source>
</evidence>
<dbReference type="AlphaFoldDB" id="A0A6A5UNT3"/>
<dbReference type="OrthoDB" id="3783833at2759"/>
<proteinExistence type="predicted"/>
<organism evidence="1 2">
    <name type="scientific">Bimuria novae-zelandiae CBS 107.79</name>
    <dbReference type="NCBI Taxonomy" id="1447943"/>
    <lineage>
        <taxon>Eukaryota</taxon>
        <taxon>Fungi</taxon>
        <taxon>Dikarya</taxon>
        <taxon>Ascomycota</taxon>
        <taxon>Pezizomycotina</taxon>
        <taxon>Dothideomycetes</taxon>
        <taxon>Pleosporomycetidae</taxon>
        <taxon>Pleosporales</taxon>
        <taxon>Massarineae</taxon>
        <taxon>Didymosphaeriaceae</taxon>
        <taxon>Bimuria</taxon>
    </lineage>
</organism>
<sequence length="221" mass="25141">MSYMLQFPPSALPKDVLSPPYALFGINDIDTFSDLPTNIPLNLVLHFAPTLRKWILPQPELNAAAIQMSLRTPFVGINIIADIEVEGLGWILARMMQDANMKLPIGNYSSFMFSPNLLISIAIHKAWLALELPPKGIDLLHVHIQTKLMIGPPVMLFEIKGLWHTFPVGSTVLDEMGANFIRNYIAKNYPPHESSAVRHWYLETTERWNFFRALEKQFPAF</sequence>
<feature type="non-terminal residue" evidence="1">
    <location>
        <position position="221"/>
    </location>
</feature>